<name>A0AAV7I9J6_COTGL</name>
<accession>A0AAV7I9J6</accession>
<organism evidence="2 3">
    <name type="scientific">Cotesia glomerata</name>
    <name type="common">Lepidopteran parasitic wasp</name>
    <name type="synonym">Apanteles glomeratus</name>
    <dbReference type="NCBI Taxonomy" id="32391"/>
    <lineage>
        <taxon>Eukaryota</taxon>
        <taxon>Metazoa</taxon>
        <taxon>Ecdysozoa</taxon>
        <taxon>Arthropoda</taxon>
        <taxon>Hexapoda</taxon>
        <taxon>Insecta</taxon>
        <taxon>Pterygota</taxon>
        <taxon>Neoptera</taxon>
        <taxon>Endopterygota</taxon>
        <taxon>Hymenoptera</taxon>
        <taxon>Apocrita</taxon>
        <taxon>Ichneumonoidea</taxon>
        <taxon>Braconidae</taxon>
        <taxon>Microgastrinae</taxon>
        <taxon>Cotesia</taxon>
    </lineage>
</organism>
<protein>
    <recommendedName>
        <fullName evidence="4">Secreted protein</fullName>
    </recommendedName>
</protein>
<sequence length="71" mass="8348">MRQNQPRWSRFLLYLVYGTPATRRLDTPPARKSPCDTPPLPDPGPPRTHWSQYEYTEKCVRQYPESRSSSP</sequence>
<reference evidence="2 3" key="1">
    <citation type="journal article" date="2021" name="J. Hered.">
        <title>A chromosome-level genome assembly of the parasitoid wasp, Cotesia glomerata (Hymenoptera: Braconidae).</title>
        <authorList>
            <person name="Pinto B.J."/>
            <person name="Weis J.J."/>
            <person name="Gamble T."/>
            <person name="Ode P.J."/>
            <person name="Paul R."/>
            <person name="Zaspel J.M."/>
        </authorList>
    </citation>
    <scope>NUCLEOTIDE SEQUENCE [LARGE SCALE GENOMIC DNA]</scope>
    <source>
        <strain evidence="2">CgM1</strain>
    </source>
</reference>
<proteinExistence type="predicted"/>
<dbReference type="AlphaFoldDB" id="A0AAV7I9J6"/>
<feature type="region of interest" description="Disordered" evidence="1">
    <location>
        <begin position="22"/>
        <end position="50"/>
    </location>
</feature>
<dbReference type="EMBL" id="JAHXZJ010001864">
    <property type="protein sequence ID" value="KAH0548971.1"/>
    <property type="molecule type" value="Genomic_DNA"/>
</dbReference>
<comment type="caution">
    <text evidence="2">The sequence shown here is derived from an EMBL/GenBank/DDBJ whole genome shotgun (WGS) entry which is preliminary data.</text>
</comment>
<evidence type="ECO:0008006" key="4">
    <source>
        <dbReference type="Google" id="ProtNLM"/>
    </source>
</evidence>
<evidence type="ECO:0000313" key="2">
    <source>
        <dbReference type="EMBL" id="KAH0548971.1"/>
    </source>
</evidence>
<feature type="compositionally biased region" description="Pro residues" evidence="1">
    <location>
        <begin position="36"/>
        <end position="46"/>
    </location>
</feature>
<keyword evidence="3" id="KW-1185">Reference proteome</keyword>
<dbReference type="Proteomes" id="UP000826195">
    <property type="component" value="Unassembled WGS sequence"/>
</dbReference>
<evidence type="ECO:0000313" key="3">
    <source>
        <dbReference type="Proteomes" id="UP000826195"/>
    </source>
</evidence>
<evidence type="ECO:0000256" key="1">
    <source>
        <dbReference type="SAM" id="MobiDB-lite"/>
    </source>
</evidence>
<gene>
    <name evidence="2" type="ORF">KQX54_004796</name>
</gene>